<organism evidence="2 3">
    <name type="scientific">Araneus ventricosus</name>
    <name type="common">Orbweaver spider</name>
    <name type="synonym">Epeira ventricosa</name>
    <dbReference type="NCBI Taxonomy" id="182803"/>
    <lineage>
        <taxon>Eukaryota</taxon>
        <taxon>Metazoa</taxon>
        <taxon>Ecdysozoa</taxon>
        <taxon>Arthropoda</taxon>
        <taxon>Chelicerata</taxon>
        <taxon>Arachnida</taxon>
        <taxon>Araneae</taxon>
        <taxon>Araneomorphae</taxon>
        <taxon>Entelegynae</taxon>
        <taxon>Araneoidea</taxon>
        <taxon>Araneidae</taxon>
        <taxon>Araneus</taxon>
    </lineage>
</organism>
<keyword evidence="1" id="KW-1133">Transmembrane helix</keyword>
<name>A0A4Y2P7G5_ARAVE</name>
<dbReference type="AlphaFoldDB" id="A0A4Y2P7G5"/>
<sequence length="92" mass="10277">MTDRHDFIGHCGLRIRVPITSSSCDDSPPIIPGYDPSSEVGLKNHTAITVSTKAARTCLIIRQFLIHILLYAGILGLNMRLYKNEEIRDNVI</sequence>
<gene>
    <name evidence="2" type="ORF">AVEN_218907_1</name>
</gene>
<comment type="caution">
    <text evidence="2">The sequence shown here is derived from an EMBL/GenBank/DDBJ whole genome shotgun (WGS) entry which is preliminary data.</text>
</comment>
<dbReference type="Proteomes" id="UP000499080">
    <property type="component" value="Unassembled WGS sequence"/>
</dbReference>
<keyword evidence="1" id="KW-0472">Membrane</keyword>
<proteinExistence type="predicted"/>
<evidence type="ECO:0000256" key="1">
    <source>
        <dbReference type="SAM" id="Phobius"/>
    </source>
</evidence>
<keyword evidence="3" id="KW-1185">Reference proteome</keyword>
<protein>
    <submittedName>
        <fullName evidence="2">Uncharacterized protein</fullName>
    </submittedName>
</protein>
<feature type="transmembrane region" description="Helical" evidence="1">
    <location>
        <begin position="59"/>
        <end position="78"/>
    </location>
</feature>
<evidence type="ECO:0000313" key="3">
    <source>
        <dbReference type="Proteomes" id="UP000499080"/>
    </source>
</evidence>
<evidence type="ECO:0000313" key="2">
    <source>
        <dbReference type="EMBL" id="GBN47002.1"/>
    </source>
</evidence>
<reference evidence="2 3" key="1">
    <citation type="journal article" date="2019" name="Sci. Rep.">
        <title>Orb-weaving spider Araneus ventricosus genome elucidates the spidroin gene catalogue.</title>
        <authorList>
            <person name="Kono N."/>
            <person name="Nakamura H."/>
            <person name="Ohtoshi R."/>
            <person name="Moran D.A.P."/>
            <person name="Shinohara A."/>
            <person name="Yoshida Y."/>
            <person name="Fujiwara M."/>
            <person name="Mori M."/>
            <person name="Tomita M."/>
            <person name="Arakawa K."/>
        </authorList>
    </citation>
    <scope>NUCLEOTIDE SEQUENCE [LARGE SCALE GENOMIC DNA]</scope>
</reference>
<dbReference type="EMBL" id="BGPR01010601">
    <property type="protein sequence ID" value="GBN47002.1"/>
    <property type="molecule type" value="Genomic_DNA"/>
</dbReference>
<accession>A0A4Y2P7G5</accession>
<keyword evidence="1" id="KW-0812">Transmembrane</keyword>